<name>A0A1B2HK23_9PSEU</name>
<keyword evidence="2" id="KW-1133">Transmembrane helix</keyword>
<proteinExistence type="inferred from homology"/>
<dbReference type="RefSeq" id="WP_065916419.1">
    <property type="nucleotide sequence ID" value="NZ_CP016793.1"/>
</dbReference>
<keyword evidence="2" id="KW-0812">Transmembrane</keyword>
<feature type="transmembrane region" description="Helical" evidence="2">
    <location>
        <begin position="40"/>
        <end position="61"/>
    </location>
</feature>
<evidence type="ECO:0000256" key="2">
    <source>
        <dbReference type="SAM" id="Phobius"/>
    </source>
</evidence>
<dbReference type="Proteomes" id="UP000093053">
    <property type="component" value="Chromosome"/>
</dbReference>
<comment type="similarity">
    <text evidence="1">Belongs to the LytR/CpsA/Psr (LCP) family.</text>
</comment>
<dbReference type="EMBL" id="CP016793">
    <property type="protein sequence ID" value="ANZ38061.1"/>
    <property type="molecule type" value="Genomic_DNA"/>
</dbReference>
<dbReference type="Pfam" id="PF03816">
    <property type="entry name" value="LytR_cpsA_psr"/>
    <property type="match status" value="1"/>
</dbReference>
<dbReference type="KEGG" id="led:BBK82_20350"/>
<protein>
    <recommendedName>
        <fullName evidence="3">Cell envelope-related transcriptional attenuator domain-containing protein</fullName>
    </recommendedName>
</protein>
<evidence type="ECO:0000256" key="1">
    <source>
        <dbReference type="ARBA" id="ARBA00006068"/>
    </source>
</evidence>
<feature type="domain" description="Cell envelope-related transcriptional attenuator" evidence="3">
    <location>
        <begin position="131"/>
        <end position="202"/>
    </location>
</feature>
<gene>
    <name evidence="4" type="ORF">BBK82_20350</name>
</gene>
<evidence type="ECO:0000313" key="4">
    <source>
        <dbReference type="EMBL" id="ANZ38061.1"/>
    </source>
</evidence>
<keyword evidence="5" id="KW-1185">Reference proteome</keyword>
<dbReference type="PANTHER" id="PTHR33392">
    <property type="entry name" value="POLYISOPRENYL-TEICHOIC ACID--PEPTIDOGLYCAN TEICHOIC ACID TRANSFERASE TAGU"/>
    <property type="match status" value="1"/>
</dbReference>
<dbReference type="Gene3D" id="3.40.630.190">
    <property type="entry name" value="LCP protein"/>
    <property type="match status" value="1"/>
</dbReference>
<reference evidence="4 5" key="1">
    <citation type="submission" date="2016-07" db="EMBL/GenBank/DDBJ databases">
        <title>Complete genome sequence of the Lentzea guizhouensis DHS C013.</title>
        <authorList>
            <person name="Cao C."/>
        </authorList>
    </citation>
    <scope>NUCLEOTIDE SEQUENCE [LARGE SCALE GENOMIC DNA]</scope>
    <source>
        <strain evidence="4 5">DHS C013</strain>
    </source>
</reference>
<dbReference type="InterPro" id="IPR004474">
    <property type="entry name" value="LytR_CpsA_psr"/>
</dbReference>
<keyword evidence="2" id="KW-0472">Membrane</keyword>
<dbReference type="STRING" id="1586287.BBK82_20350"/>
<dbReference type="AlphaFoldDB" id="A0A1B2HK23"/>
<evidence type="ECO:0000313" key="5">
    <source>
        <dbReference type="Proteomes" id="UP000093053"/>
    </source>
</evidence>
<dbReference type="InterPro" id="IPR050922">
    <property type="entry name" value="LytR/CpsA/Psr_CW_biosynth"/>
</dbReference>
<dbReference type="PANTHER" id="PTHR33392:SF6">
    <property type="entry name" value="POLYISOPRENYL-TEICHOIC ACID--PEPTIDOGLYCAN TEICHOIC ACID TRANSFERASE TAGU"/>
    <property type="match status" value="1"/>
</dbReference>
<accession>A0A1B2HK23</accession>
<organism evidence="4 5">
    <name type="scientific">Lentzea guizhouensis</name>
    <dbReference type="NCBI Taxonomy" id="1586287"/>
    <lineage>
        <taxon>Bacteria</taxon>
        <taxon>Bacillati</taxon>
        <taxon>Actinomycetota</taxon>
        <taxon>Actinomycetes</taxon>
        <taxon>Pseudonocardiales</taxon>
        <taxon>Pseudonocardiaceae</taxon>
        <taxon>Lentzea</taxon>
    </lineage>
</organism>
<sequence length="316" mass="34321">MTDQEQLIRQAIAYEAAEAVDSRVVLASVRKEQRKPGGRVFGVIGLTVAAAAAAVIVPVAVNRTTAEPANLQDRPQYVLLTLTQAQDGSTGQPRVALLTRVEVDGAVSAVEIPPFFLQRPRIAQVIEPPYDFDFVEENTGVRPDHYVDVNWDGLGRLAEVVGGIEVCVKQPDEKVQYLTPTTTLLPPGRHTITGEQVMKFATTGVVVKDAAPYHARFRALLTGFAAKLTRANATALVKEATRSVTVDEGFDLVTFARRFKGAVPVRTTQIPFARPTWSNGSHNIREVRTFITQFFSGESPADAHAAPEPGDDGCVY</sequence>
<evidence type="ECO:0000259" key="3">
    <source>
        <dbReference type="Pfam" id="PF03816"/>
    </source>
</evidence>